<comment type="caution">
    <text evidence="1">The sequence shown here is derived from an EMBL/GenBank/DDBJ whole genome shotgun (WGS) entry which is preliminary data.</text>
</comment>
<reference evidence="1 2" key="1">
    <citation type="submission" date="2023-03" db="EMBL/GenBank/DDBJ databases">
        <title>Bacillus Genome Sequencing.</title>
        <authorList>
            <person name="Dunlap C."/>
        </authorList>
    </citation>
    <scope>NUCLEOTIDE SEQUENCE [LARGE SCALE GENOMIC DNA]</scope>
    <source>
        <strain evidence="1 2">B-23453</strain>
    </source>
</reference>
<keyword evidence="2" id="KW-1185">Reference proteome</keyword>
<organism evidence="1 2">
    <name type="scientific">Heyndrickxia acidicola</name>
    <dbReference type="NCBI Taxonomy" id="209389"/>
    <lineage>
        <taxon>Bacteria</taxon>
        <taxon>Bacillati</taxon>
        <taxon>Bacillota</taxon>
        <taxon>Bacilli</taxon>
        <taxon>Bacillales</taxon>
        <taxon>Bacillaceae</taxon>
        <taxon>Heyndrickxia</taxon>
    </lineage>
</organism>
<protein>
    <submittedName>
        <fullName evidence="1">Uncharacterized protein</fullName>
    </submittedName>
</protein>
<sequence length="110" mass="12142">MRTILSHTEERYCTGCTPRLSTLHMPILSILGRCDAFIKVRQDSFFKVLSQTQEVNGPPCYLKTDWEAAKVSVEKLASLNSALAVCGQGIPISGDALSKGPLFKKCIPKW</sequence>
<evidence type="ECO:0000313" key="1">
    <source>
        <dbReference type="EMBL" id="MED1201576.1"/>
    </source>
</evidence>
<name>A0ABU6MC29_9BACI</name>
<gene>
    <name evidence="1" type="ORF">P4T90_00555</name>
</gene>
<evidence type="ECO:0000313" key="2">
    <source>
        <dbReference type="Proteomes" id="UP001341444"/>
    </source>
</evidence>
<dbReference type="RefSeq" id="WP_066263264.1">
    <property type="nucleotide sequence ID" value="NZ_JARMAB010000002.1"/>
</dbReference>
<dbReference type="EMBL" id="JARMAB010000002">
    <property type="protein sequence ID" value="MED1201576.1"/>
    <property type="molecule type" value="Genomic_DNA"/>
</dbReference>
<dbReference type="Proteomes" id="UP001341444">
    <property type="component" value="Unassembled WGS sequence"/>
</dbReference>
<proteinExistence type="predicted"/>
<accession>A0ABU6MC29</accession>